<dbReference type="Proteomes" id="UP000001700">
    <property type="component" value="Chromosome"/>
</dbReference>
<gene>
    <name evidence="1" type="ordered locus">RIEPE_0175</name>
</gene>
<sequence>MFDKLIKKIIFLEKKILIIFQIKIVIKEENVPGNFGKKPIPNIVKKQ</sequence>
<organism evidence="1 2">
    <name type="scientific">Riesia pediculicola (strain USDA)</name>
    <dbReference type="NCBI Taxonomy" id="515618"/>
    <lineage>
        <taxon>Bacteria</taxon>
        <taxon>Pseudomonadati</taxon>
        <taxon>Pseudomonadota</taxon>
        <taxon>Gammaproteobacteria</taxon>
        <taxon>Enterobacterales</taxon>
        <taxon>Enterobacteriaceae</taxon>
        <taxon>Candidatus Riesia</taxon>
    </lineage>
</organism>
<protein>
    <submittedName>
        <fullName evidence="1">Uncharacterized protein</fullName>
    </submittedName>
</protein>
<accession>D4G7Y3</accession>
<keyword evidence="2" id="KW-1185">Reference proteome</keyword>
<dbReference type="EMBL" id="CP001085">
    <property type="protein sequence ID" value="ADD79850.1"/>
    <property type="molecule type" value="Genomic_DNA"/>
</dbReference>
<dbReference type="HOGENOM" id="CLU_3172680_0_0_6"/>
<proteinExistence type="predicted"/>
<name>D4G7Y3_RIEPU</name>
<evidence type="ECO:0000313" key="2">
    <source>
        <dbReference type="Proteomes" id="UP000001700"/>
    </source>
</evidence>
<evidence type="ECO:0000313" key="1">
    <source>
        <dbReference type="EMBL" id="ADD79850.1"/>
    </source>
</evidence>
<dbReference type="KEGG" id="rip:RIEPE_0175"/>
<dbReference type="AlphaFoldDB" id="D4G7Y3"/>
<reference evidence="1" key="1">
    <citation type="submission" date="2008-05" db="EMBL/GenBank/DDBJ databases">
        <title>Genome sequence of Riesia pediculicola USDA.</title>
        <authorList>
            <person name="Kirkness E.F."/>
        </authorList>
    </citation>
    <scope>NUCLEOTIDE SEQUENCE [LARGE SCALE GENOMIC DNA]</scope>
    <source>
        <strain evidence="1">USDA</strain>
    </source>
</reference>